<evidence type="ECO:0000313" key="3">
    <source>
        <dbReference type="Proteomes" id="UP000199315"/>
    </source>
</evidence>
<dbReference type="STRING" id="1619234.SAMN05421730_100597"/>
<keyword evidence="1" id="KW-0472">Membrane</keyword>
<evidence type="ECO:0000256" key="1">
    <source>
        <dbReference type="SAM" id="Phobius"/>
    </source>
</evidence>
<reference evidence="2 3" key="1">
    <citation type="submission" date="2016-09" db="EMBL/GenBank/DDBJ databases">
        <authorList>
            <person name="Capua I."/>
            <person name="De Benedictis P."/>
            <person name="Joannis T."/>
            <person name="Lombin L.H."/>
            <person name="Cattoli G."/>
        </authorList>
    </citation>
    <scope>NUCLEOTIDE SEQUENCE [LARGE SCALE GENOMIC DNA]</scope>
    <source>
        <strain evidence="2 3">GluBS11</strain>
    </source>
</reference>
<protein>
    <recommendedName>
        <fullName evidence="4">Replication restart DNA helicase PriA</fullName>
    </recommendedName>
</protein>
<organism evidence="2 3">
    <name type="scientific">Anaerobium acetethylicum</name>
    <dbReference type="NCBI Taxonomy" id="1619234"/>
    <lineage>
        <taxon>Bacteria</taxon>
        <taxon>Bacillati</taxon>
        <taxon>Bacillota</taxon>
        <taxon>Clostridia</taxon>
        <taxon>Lachnospirales</taxon>
        <taxon>Lachnospiraceae</taxon>
        <taxon>Anaerobium</taxon>
    </lineage>
</organism>
<dbReference type="RefSeq" id="WP_091231919.1">
    <property type="nucleotide sequence ID" value="NZ_FMKA01000005.1"/>
</dbReference>
<dbReference type="EMBL" id="FMKA01000005">
    <property type="protein sequence ID" value="SCP96572.1"/>
    <property type="molecule type" value="Genomic_DNA"/>
</dbReference>
<name>A0A1D3TS32_9FIRM</name>
<keyword evidence="1" id="KW-1133">Transmembrane helix</keyword>
<proteinExistence type="predicted"/>
<keyword evidence="3" id="KW-1185">Reference proteome</keyword>
<dbReference type="OrthoDB" id="3174166at2"/>
<accession>A0A1D3TS32</accession>
<evidence type="ECO:0008006" key="4">
    <source>
        <dbReference type="Google" id="ProtNLM"/>
    </source>
</evidence>
<evidence type="ECO:0000313" key="2">
    <source>
        <dbReference type="EMBL" id="SCP96572.1"/>
    </source>
</evidence>
<gene>
    <name evidence="2" type="ORF">SAMN05421730_100597</name>
</gene>
<keyword evidence="1" id="KW-0812">Transmembrane</keyword>
<sequence length="131" mass="16054">MKEKLIRFMQGRYGVDQLSKTLLAVSFVFVLLSSFTGVQFFYWMFIMLAFYSYFRVFSKNTCRRYEENQKYMKYHNKVKYYFISRMNLMKQRKVYHIYKCPSCKQKIRIPKGKGKIMVRCPKCRTEFVKKS</sequence>
<feature type="transmembrane region" description="Helical" evidence="1">
    <location>
        <begin position="21"/>
        <end position="54"/>
    </location>
</feature>
<dbReference type="Proteomes" id="UP000199315">
    <property type="component" value="Unassembled WGS sequence"/>
</dbReference>
<dbReference type="Gene3D" id="2.20.28.160">
    <property type="match status" value="1"/>
</dbReference>
<dbReference type="AlphaFoldDB" id="A0A1D3TS32"/>